<organism evidence="1 2">
    <name type="scientific">Phytophthora nicotianae CJ01A1</name>
    <dbReference type="NCBI Taxonomy" id="1317063"/>
    <lineage>
        <taxon>Eukaryota</taxon>
        <taxon>Sar</taxon>
        <taxon>Stramenopiles</taxon>
        <taxon>Oomycota</taxon>
        <taxon>Peronosporomycetes</taxon>
        <taxon>Peronosporales</taxon>
        <taxon>Peronosporaceae</taxon>
        <taxon>Phytophthora</taxon>
    </lineage>
</organism>
<evidence type="ECO:0000313" key="1">
    <source>
        <dbReference type="EMBL" id="ETP24760.1"/>
    </source>
</evidence>
<accession>W2XPI0</accession>
<protein>
    <submittedName>
        <fullName evidence="1">Uncharacterized protein</fullName>
    </submittedName>
</protein>
<gene>
    <name evidence="1" type="ORF">F441_02305</name>
</gene>
<dbReference type="Proteomes" id="UP000018958">
    <property type="component" value="Unassembled WGS sequence"/>
</dbReference>
<evidence type="ECO:0000313" key="2">
    <source>
        <dbReference type="Proteomes" id="UP000018958"/>
    </source>
</evidence>
<sequence length="61" mass="7131">MGLFTDALEVDEHVRFLQPVKILRQHSMVWTTKTENTWLTSSFEAHERENYCDANSSDGEE</sequence>
<reference evidence="1 2" key="1">
    <citation type="submission" date="2013-11" db="EMBL/GenBank/DDBJ databases">
        <title>The Genome Sequence of Phytophthora parasitica CJ01A1.</title>
        <authorList>
            <consortium name="The Broad Institute Genomics Platform"/>
            <person name="Russ C."/>
            <person name="Tyler B."/>
            <person name="Panabieres F."/>
            <person name="Shan W."/>
            <person name="Tripathy S."/>
            <person name="Grunwald N."/>
            <person name="Machado M."/>
            <person name="Johnson C.S."/>
            <person name="Walker B."/>
            <person name="Young S.K."/>
            <person name="Zeng Q."/>
            <person name="Gargeya S."/>
            <person name="Fitzgerald M."/>
            <person name="Haas B."/>
            <person name="Abouelleil A."/>
            <person name="Allen A.W."/>
            <person name="Alvarado L."/>
            <person name="Arachchi H.M."/>
            <person name="Berlin A.M."/>
            <person name="Chapman S.B."/>
            <person name="Gainer-Dewar J."/>
            <person name="Goldberg J."/>
            <person name="Griggs A."/>
            <person name="Gujja S."/>
            <person name="Hansen M."/>
            <person name="Howarth C."/>
            <person name="Imamovic A."/>
            <person name="Ireland A."/>
            <person name="Larimer J."/>
            <person name="McCowan C."/>
            <person name="Murphy C."/>
            <person name="Pearson M."/>
            <person name="Poon T.W."/>
            <person name="Priest M."/>
            <person name="Roberts A."/>
            <person name="Saif S."/>
            <person name="Shea T."/>
            <person name="Sisk P."/>
            <person name="Sykes S."/>
            <person name="Wortman J."/>
            <person name="Nusbaum C."/>
            <person name="Birren B."/>
        </authorList>
    </citation>
    <scope>NUCLEOTIDE SEQUENCE [LARGE SCALE GENOMIC DNA]</scope>
    <source>
        <strain evidence="1 2">CJ01A1</strain>
    </source>
</reference>
<comment type="caution">
    <text evidence="1">The sequence shown here is derived from an EMBL/GenBank/DDBJ whole genome shotgun (WGS) entry which is preliminary data.</text>
</comment>
<dbReference type="EMBL" id="ANIX01000478">
    <property type="protein sequence ID" value="ETP24760.1"/>
    <property type="molecule type" value="Genomic_DNA"/>
</dbReference>
<dbReference type="AlphaFoldDB" id="W2XPI0"/>
<name>W2XPI0_PHYNI</name>
<proteinExistence type="predicted"/>